<name>A0A4R4E3M1_9BACT</name>
<comment type="caution">
    <text evidence="1">The sequence shown here is derived from an EMBL/GenBank/DDBJ whole genome shotgun (WGS) entry which is preliminary data.</text>
</comment>
<organism evidence="1 2">
    <name type="scientific">Flaviaesturariibacter aridisoli</name>
    <dbReference type="NCBI Taxonomy" id="2545761"/>
    <lineage>
        <taxon>Bacteria</taxon>
        <taxon>Pseudomonadati</taxon>
        <taxon>Bacteroidota</taxon>
        <taxon>Chitinophagia</taxon>
        <taxon>Chitinophagales</taxon>
        <taxon>Chitinophagaceae</taxon>
        <taxon>Flaviaestuariibacter</taxon>
    </lineage>
</organism>
<dbReference type="OrthoDB" id="5827268at2"/>
<keyword evidence="2" id="KW-1185">Reference proteome</keyword>
<dbReference type="Gene3D" id="3.40.50.410">
    <property type="entry name" value="von Willebrand factor, type A domain"/>
    <property type="match status" value="1"/>
</dbReference>
<dbReference type="Proteomes" id="UP000295164">
    <property type="component" value="Unassembled WGS sequence"/>
</dbReference>
<evidence type="ECO:0000313" key="2">
    <source>
        <dbReference type="Proteomes" id="UP000295164"/>
    </source>
</evidence>
<evidence type="ECO:0000313" key="1">
    <source>
        <dbReference type="EMBL" id="TCZ72206.1"/>
    </source>
</evidence>
<protein>
    <submittedName>
        <fullName evidence="1">VWA domain-containing protein</fullName>
    </submittedName>
</protein>
<dbReference type="SUPFAM" id="SSF53300">
    <property type="entry name" value="vWA-like"/>
    <property type="match status" value="1"/>
</dbReference>
<reference evidence="1 2" key="1">
    <citation type="submission" date="2019-03" db="EMBL/GenBank/DDBJ databases">
        <authorList>
            <person name="Kim M.K.M."/>
        </authorList>
    </citation>
    <scope>NUCLEOTIDE SEQUENCE [LARGE SCALE GENOMIC DNA]</scope>
    <source>
        <strain evidence="1 2">17J68-15</strain>
    </source>
</reference>
<dbReference type="RefSeq" id="WP_131851820.1">
    <property type="nucleotide sequence ID" value="NZ_SKFH01000011.1"/>
</dbReference>
<gene>
    <name evidence="1" type="ORF">E0486_08930</name>
</gene>
<dbReference type="EMBL" id="SKFH01000011">
    <property type="protein sequence ID" value="TCZ72206.1"/>
    <property type="molecule type" value="Genomic_DNA"/>
</dbReference>
<accession>A0A4R4E3M1</accession>
<sequence>MQPKHNLLRGVLLLLALPIVFSFTRPRPQQRPPVPKIQVALLLDVSNSMDGLIDQAKAQLWNLVSILGRAECAAGTPQIEIALYEYGRSANDAAKGYVRQIQPFTSNLDALSKSLFALNTNGGEEYCAQVIYTSVQDLAWDSSAQTYKAVFIAGNESFRQGSLSWNTACAAARGRGIVVNTIYCGPRDQGIREFWNLSDCANGSFTNINSDAKAEDIPTPYDSMLYTLNERFNSTLMAYGPRGSAAMSEVAEVDALNQRHNKSSGAARTAVKGKRSLYNNSDWDLVDAYESDSSSYRRVDRAMLPDSLRGKSDAGLRAAIKQKRAERDAVRAEIAETSRLREAWLTEERKRRAGNAAAEATLESEMEKTLKAQVQRNGYIIR</sequence>
<dbReference type="AlphaFoldDB" id="A0A4R4E3M1"/>
<dbReference type="InterPro" id="IPR036465">
    <property type="entry name" value="vWFA_dom_sf"/>
</dbReference>
<proteinExistence type="predicted"/>